<keyword evidence="1 2" id="KW-0238">DNA-binding</keyword>
<reference evidence="4 5" key="1">
    <citation type="submission" date="2016-02" db="EMBL/GenBank/DDBJ databases">
        <title>Draft genome sequence of the strain BR 10247T Bradyrhizobium neotropicale isolated from nodules of Centrolobium paraense.</title>
        <authorList>
            <person name="Simoes-Araujo J.L."/>
            <person name="Barauna A.C."/>
            <person name="Silva K."/>
            <person name="Zilli J.E."/>
        </authorList>
    </citation>
    <scope>NUCLEOTIDE SEQUENCE [LARGE SCALE GENOMIC DNA]</scope>
    <source>
        <strain evidence="4 5">BR 10247</strain>
    </source>
</reference>
<organism evidence="4 5">
    <name type="scientific">Bradyrhizobium neotropicale</name>
    <dbReference type="NCBI Taxonomy" id="1497615"/>
    <lineage>
        <taxon>Bacteria</taxon>
        <taxon>Pseudomonadati</taxon>
        <taxon>Pseudomonadota</taxon>
        <taxon>Alphaproteobacteria</taxon>
        <taxon>Hyphomicrobiales</taxon>
        <taxon>Nitrobacteraceae</taxon>
        <taxon>Bradyrhizobium</taxon>
    </lineage>
</organism>
<dbReference type="PANTHER" id="PTHR12558:SF13">
    <property type="entry name" value="CELL DIVISION CYCLE PROTEIN 27 HOMOLOG"/>
    <property type="match status" value="1"/>
</dbReference>
<dbReference type="InterPro" id="IPR036388">
    <property type="entry name" value="WH-like_DNA-bd_sf"/>
</dbReference>
<proteinExistence type="predicted"/>
<dbReference type="EMBL" id="LSEF01000059">
    <property type="protein sequence ID" value="OAF16025.1"/>
    <property type="molecule type" value="Genomic_DNA"/>
</dbReference>
<accession>A0A176Z8B3</accession>
<sequence>MRYLFEEYVFDTDRRELHRGADLVSVAPQVFDILDYLIRNRERVVTKDDLMNAIWKGRIVSEAALTTRLNAARTAIGDRGEAQRLIKTLPRKGFRFVGAVREAQKPDPLEAIHGQQDARIVALPLPDKPSIAVLPFANLSSDPEQDYFADGVVEDITMALSLFRWLFVVARNSSFAYKGRPVDVKQVGRELGVRYALEGSVRRAGNRVRIAAQLIDAETGAHLWADHFEGPIEDMFDLQDHLTSCVVGAIAPKLQHEEIKRARRKPTENLDAYDYYLRGLAKARWSKQANNEALHLFCKAIELDPRLACAYGMAAWCHVRRKALGETNDQQSAEAIRLARKAVDLGADDPFALSMGAYALAFLAREFDDAADFVDRALAVNPNLARAWMLSAWLRIWRGEPDLALEHAAHAMRLSPLDPSMYYTTRGAMAYAHFLAGRYDAALSCAEKATRDNPAFLLSICIHAASNVRAGRMEPARKAISQALENNPDLSASSLRDLTPFRRPEDFAMFAKALRDAGLPD</sequence>
<dbReference type="RefSeq" id="WP_063679258.1">
    <property type="nucleotide sequence ID" value="NZ_LSEF01000059.1"/>
</dbReference>
<gene>
    <name evidence="4" type="ORF">AXW67_14445</name>
</gene>
<dbReference type="Gene3D" id="1.25.40.10">
    <property type="entry name" value="Tetratricopeptide repeat domain"/>
    <property type="match status" value="1"/>
</dbReference>
<evidence type="ECO:0000313" key="5">
    <source>
        <dbReference type="Proteomes" id="UP000077173"/>
    </source>
</evidence>
<dbReference type="Pfam" id="PF00486">
    <property type="entry name" value="Trans_reg_C"/>
    <property type="match status" value="1"/>
</dbReference>
<dbReference type="SUPFAM" id="SSF46894">
    <property type="entry name" value="C-terminal effector domain of the bipartite response regulators"/>
    <property type="match status" value="1"/>
</dbReference>
<dbReference type="AlphaFoldDB" id="A0A176Z8B3"/>
<dbReference type="PANTHER" id="PTHR12558">
    <property type="entry name" value="CELL DIVISION CYCLE 16,23,27"/>
    <property type="match status" value="1"/>
</dbReference>
<name>A0A176Z8B3_9BRAD</name>
<evidence type="ECO:0000256" key="2">
    <source>
        <dbReference type="PROSITE-ProRule" id="PRU01091"/>
    </source>
</evidence>
<feature type="DNA-binding region" description="OmpR/PhoB-type" evidence="2">
    <location>
        <begin position="1"/>
        <end position="98"/>
    </location>
</feature>
<dbReference type="SUPFAM" id="SSF48452">
    <property type="entry name" value="TPR-like"/>
    <property type="match status" value="1"/>
</dbReference>
<dbReference type="Gene3D" id="1.10.10.10">
    <property type="entry name" value="Winged helix-like DNA-binding domain superfamily/Winged helix DNA-binding domain"/>
    <property type="match status" value="1"/>
</dbReference>
<dbReference type="InterPro" id="IPR001867">
    <property type="entry name" value="OmpR/PhoB-type_DNA-bd"/>
</dbReference>
<evidence type="ECO:0000313" key="4">
    <source>
        <dbReference type="EMBL" id="OAF16025.1"/>
    </source>
</evidence>
<dbReference type="InterPro" id="IPR011990">
    <property type="entry name" value="TPR-like_helical_dom_sf"/>
</dbReference>
<dbReference type="GO" id="GO:0003677">
    <property type="term" value="F:DNA binding"/>
    <property type="evidence" value="ECO:0007669"/>
    <property type="project" value="UniProtKB-UniRule"/>
</dbReference>
<protein>
    <submittedName>
        <fullName evidence="4">CadC-family transcriptional regulator</fullName>
    </submittedName>
</protein>
<dbReference type="Proteomes" id="UP000077173">
    <property type="component" value="Unassembled WGS sequence"/>
</dbReference>
<comment type="caution">
    <text evidence="4">The sequence shown here is derived from an EMBL/GenBank/DDBJ whole genome shotgun (WGS) entry which is preliminary data.</text>
</comment>
<dbReference type="SMART" id="SM00862">
    <property type="entry name" value="Trans_reg_C"/>
    <property type="match status" value="1"/>
</dbReference>
<dbReference type="InterPro" id="IPR019734">
    <property type="entry name" value="TPR_rpt"/>
</dbReference>
<dbReference type="CDD" id="cd00383">
    <property type="entry name" value="trans_reg_C"/>
    <property type="match status" value="1"/>
</dbReference>
<keyword evidence="5" id="KW-1185">Reference proteome</keyword>
<dbReference type="GO" id="GO:0000160">
    <property type="term" value="P:phosphorelay signal transduction system"/>
    <property type="evidence" value="ECO:0007669"/>
    <property type="project" value="InterPro"/>
</dbReference>
<dbReference type="SMART" id="SM00028">
    <property type="entry name" value="TPR"/>
    <property type="match status" value="4"/>
</dbReference>
<evidence type="ECO:0000256" key="1">
    <source>
        <dbReference type="ARBA" id="ARBA00023125"/>
    </source>
</evidence>
<feature type="domain" description="OmpR/PhoB-type" evidence="3">
    <location>
        <begin position="1"/>
        <end position="98"/>
    </location>
</feature>
<evidence type="ECO:0000259" key="3">
    <source>
        <dbReference type="PROSITE" id="PS51755"/>
    </source>
</evidence>
<dbReference type="Gene3D" id="3.40.50.10070">
    <property type="entry name" value="TolB, N-terminal domain"/>
    <property type="match status" value="1"/>
</dbReference>
<dbReference type="GO" id="GO:0006355">
    <property type="term" value="P:regulation of DNA-templated transcription"/>
    <property type="evidence" value="ECO:0007669"/>
    <property type="project" value="InterPro"/>
</dbReference>
<dbReference type="InterPro" id="IPR016032">
    <property type="entry name" value="Sig_transdc_resp-reg_C-effctor"/>
</dbReference>
<dbReference type="PROSITE" id="PS51755">
    <property type="entry name" value="OMPR_PHOB"/>
    <property type="match status" value="1"/>
</dbReference>